<evidence type="ECO:0000313" key="3">
    <source>
        <dbReference type="Proteomes" id="UP001066276"/>
    </source>
</evidence>
<name>A0AAV7WSF1_PLEWA</name>
<gene>
    <name evidence="2" type="ORF">NDU88_004473</name>
</gene>
<dbReference type="AlphaFoldDB" id="A0AAV7WSF1"/>
<dbReference type="Proteomes" id="UP001066276">
    <property type="component" value="Chromosome 1_1"/>
</dbReference>
<keyword evidence="3" id="KW-1185">Reference proteome</keyword>
<proteinExistence type="predicted"/>
<feature type="compositionally biased region" description="Basic and acidic residues" evidence="1">
    <location>
        <begin position="64"/>
        <end position="78"/>
    </location>
</feature>
<protein>
    <submittedName>
        <fullName evidence="2">Uncharacterized protein</fullName>
    </submittedName>
</protein>
<accession>A0AAV7WSF1</accession>
<reference evidence="2" key="1">
    <citation type="journal article" date="2022" name="bioRxiv">
        <title>Sequencing and chromosome-scale assembly of the giantPleurodeles waltlgenome.</title>
        <authorList>
            <person name="Brown T."/>
            <person name="Elewa A."/>
            <person name="Iarovenko S."/>
            <person name="Subramanian E."/>
            <person name="Araus A.J."/>
            <person name="Petzold A."/>
            <person name="Susuki M."/>
            <person name="Suzuki K.-i.T."/>
            <person name="Hayashi T."/>
            <person name="Toyoda A."/>
            <person name="Oliveira C."/>
            <person name="Osipova E."/>
            <person name="Leigh N.D."/>
            <person name="Simon A."/>
            <person name="Yun M.H."/>
        </authorList>
    </citation>
    <scope>NUCLEOTIDE SEQUENCE</scope>
    <source>
        <strain evidence="2">20211129_DDA</strain>
        <tissue evidence="2">Liver</tissue>
    </source>
</reference>
<dbReference type="EMBL" id="JANPWB010000001">
    <property type="protein sequence ID" value="KAJ1216875.1"/>
    <property type="molecule type" value="Genomic_DNA"/>
</dbReference>
<sequence>MAALQRFRSQKNCRNAEVTKGVPVPSRLPRGAFNLEKDLTAASLHLEFDLATEKFHRCPTLPSRRGEDQISTRRREVKSGPPKRSLRDMDIDLIFNTETLVAELAYPPEVRRAGAWRWLLPEREKTDLWAKAGRKWDRK</sequence>
<evidence type="ECO:0000256" key="1">
    <source>
        <dbReference type="SAM" id="MobiDB-lite"/>
    </source>
</evidence>
<feature type="region of interest" description="Disordered" evidence="1">
    <location>
        <begin position="59"/>
        <end position="84"/>
    </location>
</feature>
<comment type="caution">
    <text evidence="2">The sequence shown here is derived from an EMBL/GenBank/DDBJ whole genome shotgun (WGS) entry which is preliminary data.</text>
</comment>
<evidence type="ECO:0000313" key="2">
    <source>
        <dbReference type="EMBL" id="KAJ1216875.1"/>
    </source>
</evidence>
<organism evidence="2 3">
    <name type="scientific">Pleurodeles waltl</name>
    <name type="common">Iberian ribbed newt</name>
    <dbReference type="NCBI Taxonomy" id="8319"/>
    <lineage>
        <taxon>Eukaryota</taxon>
        <taxon>Metazoa</taxon>
        <taxon>Chordata</taxon>
        <taxon>Craniata</taxon>
        <taxon>Vertebrata</taxon>
        <taxon>Euteleostomi</taxon>
        <taxon>Amphibia</taxon>
        <taxon>Batrachia</taxon>
        <taxon>Caudata</taxon>
        <taxon>Salamandroidea</taxon>
        <taxon>Salamandridae</taxon>
        <taxon>Pleurodelinae</taxon>
        <taxon>Pleurodeles</taxon>
    </lineage>
</organism>